<evidence type="ECO:0000259" key="1">
    <source>
        <dbReference type="SMART" id="SM00245"/>
    </source>
</evidence>
<evidence type="ECO:0000313" key="3">
    <source>
        <dbReference type="Proteomes" id="UP000618319"/>
    </source>
</evidence>
<proteinExistence type="predicted"/>
<dbReference type="EMBL" id="PSKQ01000026">
    <property type="protein sequence ID" value="MBE8722984.1"/>
    <property type="molecule type" value="Genomic_DNA"/>
</dbReference>
<dbReference type="RefSeq" id="WP_196941139.1">
    <property type="nucleotide sequence ID" value="NZ_MU158693.1"/>
</dbReference>
<sequence>MRSSLKIIFYILSLLPYHSLGQEKDSCKCLKNLEEIVKDIEANYPGYPTKTDRGANSAYIDRKRQSIVQASNAIDREQCFYIIAHYLDFFKDNHIIFTDTKTTARAWLKDLSANKDRELNNDPLLGVWRKDDGSLSVEIIKMEPNIYRGIISEVKGSKSDLLKIHFTLIGNSEKFRIRKHGSWLTTDLLRGRLINNIIVEPEGLWYRSNPGEELKSHSINVLERNDHFRYTLLDDSSYYIGIPAFEMNETKFDSIVVNHLITEIMKNQIKHLIIDLRNNVGGNSSFLSLLRLTFDRSFALPGDFVYASPSMIERYEKKAKEGSQRHIKMLPRLKAQLGGFLQRDSLRVDLKEKLHYPKRISIIVNDNGASSTEYFLILAKQSTKVKIFGRNTAGTLDYSELFSPEDLPCSDYRYIRPTTKSFYADDAPIDNIGIKPDVDLSAYPENEWVEIVRGGIDSRLIY</sequence>
<feature type="domain" description="Tail specific protease" evidence="1">
    <location>
        <begin position="225"/>
        <end position="441"/>
    </location>
</feature>
<evidence type="ECO:0000313" key="2">
    <source>
        <dbReference type="EMBL" id="MBE8722984.1"/>
    </source>
</evidence>
<keyword evidence="3" id="KW-1185">Reference proteome</keyword>
<dbReference type="InterPro" id="IPR029045">
    <property type="entry name" value="ClpP/crotonase-like_dom_sf"/>
</dbReference>
<dbReference type="Gene3D" id="3.90.226.10">
    <property type="entry name" value="2-enoyl-CoA Hydratase, Chain A, domain 1"/>
    <property type="match status" value="1"/>
</dbReference>
<organism evidence="2 3">
    <name type="scientific">Sphingobacterium pedocola</name>
    <dbReference type="NCBI Taxonomy" id="2082722"/>
    <lineage>
        <taxon>Bacteria</taxon>
        <taxon>Pseudomonadati</taxon>
        <taxon>Bacteroidota</taxon>
        <taxon>Sphingobacteriia</taxon>
        <taxon>Sphingobacteriales</taxon>
        <taxon>Sphingobacteriaceae</taxon>
        <taxon>Sphingobacterium</taxon>
    </lineage>
</organism>
<name>A0ABR9TCD1_9SPHI</name>
<dbReference type="InterPro" id="IPR005151">
    <property type="entry name" value="Tail-specific_protease"/>
</dbReference>
<comment type="caution">
    <text evidence="2">The sequence shown here is derived from an EMBL/GenBank/DDBJ whole genome shotgun (WGS) entry which is preliminary data.</text>
</comment>
<dbReference type="SUPFAM" id="SSF52096">
    <property type="entry name" value="ClpP/crotonase"/>
    <property type="match status" value="1"/>
</dbReference>
<accession>A0ABR9TCD1</accession>
<protein>
    <recommendedName>
        <fullName evidence="1">Tail specific protease domain-containing protein</fullName>
    </recommendedName>
</protein>
<dbReference type="Pfam" id="PF03572">
    <property type="entry name" value="Peptidase_S41"/>
    <property type="match status" value="1"/>
</dbReference>
<gene>
    <name evidence="2" type="ORF">C4F40_19875</name>
</gene>
<dbReference type="SMART" id="SM00245">
    <property type="entry name" value="TSPc"/>
    <property type="match status" value="1"/>
</dbReference>
<dbReference type="Proteomes" id="UP000618319">
    <property type="component" value="Unassembled WGS sequence"/>
</dbReference>
<reference evidence="2 3" key="1">
    <citation type="submission" date="2018-02" db="EMBL/GenBank/DDBJ databases">
        <title>Sphingobacterium KA21.</title>
        <authorList>
            <person name="Vasarhelyi B.M."/>
            <person name="Deshmukh S."/>
            <person name="Balint B."/>
            <person name="Kukolya J."/>
        </authorList>
    </citation>
    <scope>NUCLEOTIDE SEQUENCE [LARGE SCALE GENOMIC DNA]</scope>
    <source>
        <strain evidence="2 3">Ka21</strain>
    </source>
</reference>